<keyword evidence="2" id="KW-1185">Reference proteome</keyword>
<accession>A0A6G0WEH5</accession>
<comment type="caution">
    <text evidence="1">The sequence shown here is derived from an EMBL/GenBank/DDBJ whole genome shotgun (WGS) entry which is preliminary data.</text>
</comment>
<evidence type="ECO:0000313" key="1">
    <source>
        <dbReference type="EMBL" id="KAF0725787.1"/>
    </source>
</evidence>
<proteinExistence type="predicted"/>
<evidence type="ECO:0000313" key="2">
    <source>
        <dbReference type="Proteomes" id="UP000478052"/>
    </source>
</evidence>
<reference evidence="1 2" key="1">
    <citation type="submission" date="2019-08" db="EMBL/GenBank/DDBJ databases">
        <title>Whole genome of Aphis craccivora.</title>
        <authorList>
            <person name="Voronova N.V."/>
            <person name="Shulinski R.S."/>
            <person name="Bandarenka Y.V."/>
            <person name="Zhorov D.G."/>
            <person name="Warner D."/>
        </authorList>
    </citation>
    <scope>NUCLEOTIDE SEQUENCE [LARGE SCALE GENOMIC DNA]</scope>
    <source>
        <strain evidence="1">180601</strain>
        <tissue evidence="1">Whole Body</tissue>
    </source>
</reference>
<protein>
    <submittedName>
        <fullName evidence="1">Uncharacterized protein</fullName>
    </submittedName>
</protein>
<dbReference type="Proteomes" id="UP000478052">
    <property type="component" value="Unassembled WGS sequence"/>
</dbReference>
<dbReference type="AlphaFoldDB" id="A0A6G0WEH5"/>
<name>A0A6G0WEH5_APHCR</name>
<dbReference type="EMBL" id="VUJU01008789">
    <property type="protein sequence ID" value="KAF0725787.1"/>
    <property type="molecule type" value="Genomic_DNA"/>
</dbReference>
<organism evidence="1 2">
    <name type="scientific">Aphis craccivora</name>
    <name type="common">Cowpea aphid</name>
    <dbReference type="NCBI Taxonomy" id="307492"/>
    <lineage>
        <taxon>Eukaryota</taxon>
        <taxon>Metazoa</taxon>
        <taxon>Ecdysozoa</taxon>
        <taxon>Arthropoda</taxon>
        <taxon>Hexapoda</taxon>
        <taxon>Insecta</taxon>
        <taxon>Pterygota</taxon>
        <taxon>Neoptera</taxon>
        <taxon>Paraneoptera</taxon>
        <taxon>Hemiptera</taxon>
        <taxon>Sternorrhyncha</taxon>
        <taxon>Aphidomorpha</taxon>
        <taxon>Aphidoidea</taxon>
        <taxon>Aphididae</taxon>
        <taxon>Aphidini</taxon>
        <taxon>Aphis</taxon>
        <taxon>Aphis</taxon>
    </lineage>
</organism>
<sequence length="19" mass="2410">MVVKYTKCIFDYVIRKQFK</sequence>
<gene>
    <name evidence="1" type="ORF">FWK35_00020789</name>
</gene>